<protein>
    <submittedName>
        <fullName evidence="5">Kinase, PfkB family</fullName>
    </submittedName>
</protein>
<sequence>MQGEETIIIGYFCSLKNGTEYFMKYDLCCIGYITLDKVVTPQKTVHMPGGTSFYFAHAIKHLSTEGFQLVTALADSEMPVVDDLRTDGIEVKVLPSIHSICFENIYGEDTNERKQRVTAKADPFTIEGLQDVNARIFHLGSLLADDFSLDVIKYLAGKGLLSLDVQGYLREVQNEEVLAVDWAEKEEALKYIHILKANEHEMEVLTQCSDPYDAAVKLADWGVKEVLLTLGDKGSLIYVDERFYEIPAYPVENVADATGCGDTYMAGYLYMRKRGASYQEAGCFAAAMCSVKLQSYGPFGGTEDDVHSLIKKENAVI</sequence>
<comment type="caution">
    <text evidence="5">The sequence shown here is derived from an EMBL/GenBank/DDBJ whole genome shotgun (WGS) entry which is preliminary data.</text>
</comment>
<evidence type="ECO:0000259" key="4">
    <source>
        <dbReference type="Pfam" id="PF00294"/>
    </source>
</evidence>
<evidence type="ECO:0000256" key="1">
    <source>
        <dbReference type="ARBA" id="ARBA00010688"/>
    </source>
</evidence>
<gene>
    <name evidence="5" type="ORF">HMPREF2531_00454</name>
</gene>
<dbReference type="InterPro" id="IPR011611">
    <property type="entry name" value="PfkB_dom"/>
</dbReference>
<dbReference type="PANTHER" id="PTHR43085">
    <property type="entry name" value="HEXOKINASE FAMILY MEMBER"/>
    <property type="match status" value="1"/>
</dbReference>
<name>A0A139LUB4_9BACE</name>
<keyword evidence="3 5" id="KW-0418">Kinase</keyword>
<reference evidence="5 6" key="1">
    <citation type="submission" date="2016-02" db="EMBL/GenBank/DDBJ databases">
        <authorList>
            <person name="Wen L."/>
            <person name="He K."/>
            <person name="Yang H."/>
        </authorList>
    </citation>
    <scope>NUCLEOTIDE SEQUENCE [LARGE SCALE GENOMIC DNA]</scope>
    <source>
        <strain evidence="5 6">KLE1704</strain>
    </source>
</reference>
<dbReference type="InterPro" id="IPR029056">
    <property type="entry name" value="Ribokinase-like"/>
</dbReference>
<dbReference type="Pfam" id="PF00294">
    <property type="entry name" value="PfkB"/>
    <property type="match status" value="1"/>
</dbReference>
<organism evidence="5">
    <name type="scientific">Bacteroides intestinalis</name>
    <dbReference type="NCBI Taxonomy" id="329854"/>
    <lineage>
        <taxon>Bacteria</taxon>
        <taxon>Pseudomonadati</taxon>
        <taxon>Bacteroidota</taxon>
        <taxon>Bacteroidia</taxon>
        <taxon>Bacteroidales</taxon>
        <taxon>Bacteroidaceae</taxon>
        <taxon>Bacteroides</taxon>
    </lineage>
</organism>
<dbReference type="PANTHER" id="PTHR43085:SF57">
    <property type="entry name" value="CARBOHYDRATE KINASE PFKB DOMAIN-CONTAINING PROTEIN"/>
    <property type="match status" value="1"/>
</dbReference>
<comment type="similarity">
    <text evidence="1">Belongs to the carbohydrate kinase PfkB family.</text>
</comment>
<dbReference type="InterPro" id="IPR050306">
    <property type="entry name" value="PfkB_Carbo_kinase"/>
</dbReference>
<evidence type="ECO:0000256" key="3">
    <source>
        <dbReference type="ARBA" id="ARBA00022777"/>
    </source>
</evidence>
<proteinExistence type="inferred from homology"/>
<evidence type="ECO:0000256" key="2">
    <source>
        <dbReference type="ARBA" id="ARBA00022679"/>
    </source>
</evidence>
<feature type="domain" description="Carbohydrate kinase PfkB" evidence="4">
    <location>
        <begin position="185"/>
        <end position="298"/>
    </location>
</feature>
<dbReference type="GO" id="GO:0016301">
    <property type="term" value="F:kinase activity"/>
    <property type="evidence" value="ECO:0007669"/>
    <property type="project" value="UniProtKB-KW"/>
</dbReference>
<dbReference type="Proteomes" id="UP000070319">
    <property type="component" value="Unassembled WGS sequence"/>
</dbReference>
<dbReference type="SUPFAM" id="SSF53613">
    <property type="entry name" value="Ribokinase-like"/>
    <property type="match status" value="1"/>
</dbReference>
<evidence type="ECO:0000313" key="6">
    <source>
        <dbReference type="Proteomes" id="UP000070319"/>
    </source>
</evidence>
<dbReference type="AlphaFoldDB" id="A0A139LUB4"/>
<evidence type="ECO:0000313" key="5">
    <source>
        <dbReference type="EMBL" id="KXT54973.1"/>
    </source>
</evidence>
<dbReference type="EMBL" id="LTDF01000034">
    <property type="protein sequence ID" value="KXT54973.1"/>
    <property type="molecule type" value="Genomic_DNA"/>
</dbReference>
<dbReference type="PATRIC" id="fig|329854.7.peg.456"/>
<keyword evidence="2" id="KW-0808">Transferase</keyword>
<dbReference type="Gene3D" id="3.40.1190.20">
    <property type="match status" value="1"/>
</dbReference>
<accession>A0A139LUB4</accession>